<dbReference type="SUPFAM" id="SSF55120">
    <property type="entry name" value="Pseudouridine synthase"/>
    <property type="match status" value="1"/>
</dbReference>
<sequence>NLPEDINATWVAKVGDDFHARYSAKSRTYRYVILNNAVRSALHRNRAWWVNKLLDEQAMQEGGDLLLGEHNFSAFRAARCRSSTAIREINQLTVLRNNCWVLILVKANAFLQHMVRNIVGTLVAIGSGAQEPAWAGTVLDSGDRTKGGIAAPPHGLTLVNVDFSGSYVALPRNGDTSGINVYDSVL</sequence>
<dbReference type="InterPro" id="IPR020103">
    <property type="entry name" value="PsdUridine_synth_cat_dom_sf"/>
</dbReference>
<dbReference type="GO" id="GO:0009982">
    <property type="term" value="F:pseudouridine synthase activity"/>
    <property type="evidence" value="ECO:0007669"/>
    <property type="project" value="InterPro"/>
</dbReference>
<dbReference type="PANTHER" id="PTHR11142">
    <property type="entry name" value="PSEUDOURIDYLATE SYNTHASE"/>
    <property type="match status" value="1"/>
</dbReference>
<evidence type="ECO:0000256" key="2">
    <source>
        <dbReference type="ARBA" id="ARBA00022694"/>
    </source>
</evidence>
<keyword evidence="2" id="KW-0819">tRNA processing</keyword>
<evidence type="ECO:0000259" key="4">
    <source>
        <dbReference type="Pfam" id="PF01416"/>
    </source>
</evidence>
<feature type="domain" description="Pseudouridine synthase I TruA alpha/beta" evidence="4">
    <location>
        <begin position="65"/>
        <end position="163"/>
    </location>
</feature>
<keyword evidence="3" id="KW-0413">Isomerase</keyword>
<evidence type="ECO:0000256" key="3">
    <source>
        <dbReference type="ARBA" id="ARBA00023235"/>
    </source>
</evidence>
<organism evidence="5">
    <name type="scientific">marine metagenome</name>
    <dbReference type="NCBI Taxonomy" id="408172"/>
    <lineage>
        <taxon>unclassified sequences</taxon>
        <taxon>metagenomes</taxon>
        <taxon>ecological metagenomes</taxon>
    </lineage>
</organism>
<dbReference type="InterPro" id="IPR020095">
    <property type="entry name" value="PsdUridine_synth_TruA_C"/>
</dbReference>
<comment type="similarity">
    <text evidence="1">Belongs to the tRNA pseudouridine synthase TruA family.</text>
</comment>
<protein>
    <recommendedName>
        <fullName evidence="4">Pseudouridine synthase I TruA alpha/beta domain-containing protein</fullName>
    </recommendedName>
</protein>
<feature type="non-terminal residue" evidence="5">
    <location>
        <position position="1"/>
    </location>
</feature>
<dbReference type="EMBL" id="UINC01132781">
    <property type="protein sequence ID" value="SVD15308.1"/>
    <property type="molecule type" value="Genomic_DNA"/>
</dbReference>
<gene>
    <name evidence="5" type="ORF">METZ01_LOCUS368162</name>
</gene>
<accession>A0A382T1N5</accession>
<proteinExistence type="inferred from homology"/>
<dbReference type="Pfam" id="PF01416">
    <property type="entry name" value="PseudoU_synth_1"/>
    <property type="match status" value="1"/>
</dbReference>
<evidence type="ECO:0000256" key="1">
    <source>
        <dbReference type="ARBA" id="ARBA00009375"/>
    </source>
</evidence>
<dbReference type="PANTHER" id="PTHR11142:SF0">
    <property type="entry name" value="TRNA PSEUDOURIDINE SYNTHASE-LIKE 1"/>
    <property type="match status" value="1"/>
</dbReference>
<dbReference type="InterPro" id="IPR020097">
    <property type="entry name" value="PsdUridine_synth_TruA_a/b_dom"/>
</dbReference>
<dbReference type="CDD" id="cd02570">
    <property type="entry name" value="PseudoU_synth_EcTruA"/>
    <property type="match status" value="1"/>
</dbReference>
<dbReference type="GO" id="GO:0031119">
    <property type="term" value="P:tRNA pseudouridine synthesis"/>
    <property type="evidence" value="ECO:0007669"/>
    <property type="project" value="TreeGrafter"/>
</dbReference>
<dbReference type="AlphaFoldDB" id="A0A382T1N5"/>
<reference evidence="5" key="1">
    <citation type="submission" date="2018-05" db="EMBL/GenBank/DDBJ databases">
        <authorList>
            <person name="Lanie J.A."/>
            <person name="Ng W.-L."/>
            <person name="Kazmierczak K.M."/>
            <person name="Andrzejewski T.M."/>
            <person name="Davidsen T.M."/>
            <person name="Wayne K.J."/>
            <person name="Tettelin H."/>
            <person name="Glass J.I."/>
            <person name="Rusch D."/>
            <person name="Podicherti R."/>
            <person name="Tsui H.-C.T."/>
            <person name="Winkler M.E."/>
        </authorList>
    </citation>
    <scope>NUCLEOTIDE SEQUENCE</scope>
</reference>
<dbReference type="InterPro" id="IPR001406">
    <property type="entry name" value="PsdUridine_synth_TruA"/>
</dbReference>
<name>A0A382T1N5_9ZZZZ</name>
<evidence type="ECO:0000313" key="5">
    <source>
        <dbReference type="EMBL" id="SVD15308.1"/>
    </source>
</evidence>
<dbReference type="Gene3D" id="3.30.70.660">
    <property type="entry name" value="Pseudouridine synthase I, catalytic domain, C-terminal subdomain"/>
    <property type="match status" value="1"/>
</dbReference>
<dbReference type="GO" id="GO:0003723">
    <property type="term" value="F:RNA binding"/>
    <property type="evidence" value="ECO:0007669"/>
    <property type="project" value="InterPro"/>
</dbReference>